<organism evidence="6 7">
    <name type="scientific">Mycolicibacter sinensis (strain JDM601)</name>
    <name type="common">Mycobacterium sinense</name>
    <dbReference type="NCBI Taxonomy" id="875328"/>
    <lineage>
        <taxon>Bacteria</taxon>
        <taxon>Bacillati</taxon>
        <taxon>Actinomycetota</taxon>
        <taxon>Actinomycetes</taxon>
        <taxon>Mycobacteriales</taxon>
        <taxon>Mycobacteriaceae</taxon>
        <taxon>Mycolicibacter</taxon>
    </lineage>
</organism>
<dbReference type="PANTHER" id="PTHR42978:SF6">
    <property type="entry name" value="QUORUM-QUENCHING LACTONASE YTNP-RELATED"/>
    <property type="match status" value="1"/>
</dbReference>
<dbReference type="Gene3D" id="3.60.15.10">
    <property type="entry name" value="Ribonuclease Z/Hydroxyacylglutathione hydrolase-like"/>
    <property type="match status" value="1"/>
</dbReference>
<reference evidence="7" key="1">
    <citation type="submission" date="2016-06" db="EMBL/GenBank/DDBJ databases">
        <authorList>
            <person name="Sutton G."/>
            <person name="Brinkac L."/>
            <person name="Sanka R."/>
            <person name="Adams M."/>
            <person name="Lau E."/>
            <person name="Mehaffy C."/>
            <person name="Tameris M."/>
            <person name="Hatherill M."/>
            <person name="Hanekom W."/>
            <person name="Mahomed H."/>
            <person name="Mcshane H."/>
        </authorList>
    </citation>
    <scope>NUCLEOTIDE SEQUENCE [LARGE SCALE GENOMIC DNA]</scope>
    <source>
        <strain evidence="7">852014-51077_SCH5608930-a</strain>
    </source>
</reference>
<evidence type="ECO:0000256" key="1">
    <source>
        <dbReference type="ARBA" id="ARBA00007749"/>
    </source>
</evidence>
<accession>A0A1A2DXP2</accession>
<feature type="domain" description="Metallo-beta-lactamase" evidence="5">
    <location>
        <begin position="52"/>
        <end position="253"/>
    </location>
</feature>
<keyword evidence="2" id="KW-0479">Metal-binding</keyword>
<dbReference type="PANTHER" id="PTHR42978">
    <property type="entry name" value="QUORUM-QUENCHING LACTONASE YTNP-RELATED-RELATED"/>
    <property type="match status" value="1"/>
</dbReference>
<dbReference type="AlphaFoldDB" id="A0A1A2DXP2"/>
<dbReference type="EMBL" id="LZIN01000038">
    <property type="protein sequence ID" value="OBG07329.1"/>
    <property type="molecule type" value="Genomic_DNA"/>
</dbReference>
<evidence type="ECO:0000256" key="3">
    <source>
        <dbReference type="ARBA" id="ARBA00022801"/>
    </source>
</evidence>
<name>A0A1A2DXP2_MYCSD</name>
<dbReference type="SUPFAM" id="SSF56281">
    <property type="entry name" value="Metallo-hydrolase/oxidoreductase"/>
    <property type="match status" value="1"/>
</dbReference>
<protein>
    <submittedName>
        <fullName evidence="6">MBL fold metallo-hydrolase</fullName>
    </submittedName>
</protein>
<evidence type="ECO:0000259" key="5">
    <source>
        <dbReference type="SMART" id="SM00849"/>
    </source>
</evidence>
<dbReference type="GO" id="GO:0016787">
    <property type="term" value="F:hydrolase activity"/>
    <property type="evidence" value="ECO:0007669"/>
    <property type="project" value="UniProtKB-KW"/>
</dbReference>
<dbReference type="GO" id="GO:0046872">
    <property type="term" value="F:metal ion binding"/>
    <property type="evidence" value="ECO:0007669"/>
    <property type="project" value="UniProtKB-KW"/>
</dbReference>
<proteinExistence type="inferred from homology"/>
<dbReference type="RefSeq" id="WP_064854727.1">
    <property type="nucleotide sequence ID" value="NZ_LZIM01000100.1"/>
</dbReference>
<evidence type="ECO:0000256" key="4">
    <source>
        <dbReference type="ARBA" id="ARBA00022833"/>
    </source>
</evidence>
<dbReference type="Proteomes" id="UP000093985">
    <property type="component" value="Unassembled WGS sequence"/>
</dbReference>
<gene>
    <name evidence="6" type="ORF">A5771_06695</name>
</gene>
<dbReference type="Pfam" id="PF00753">
    <property type="entry name" value="Lactamase_B"/>
    <property type="match status" value="1"/>
</dbReference>
<dbReference type="InterPro" id="IPR001279">
    <property type="entry name" value="Metallo-B-lactamas"/>
</dbReference>
<dbReference type="InterPro" id="IPR051013">
    <property type="entry name" value="MBL_superfamily_lactonases"/>
</dbReference>
<dbReference type="SMART" id="SM00849">
    <property type="entry name" value="Lactamase_B"/>
    <property type="match status" value="1"/>
</dbReference>
<comment type="similarity">
    <text evidence="1">Belongs to the metallo-beta-lactamase superfamily.</text>
</comment>
<evidence type="ECO:0000313" key="7">
    <source>
        <dbReference type="Proteomes" id="UP000093985"/>
    </source>
</evidence>
<dbReference type="CDD" id="cd16277">
    <property type="entry name" value="metallo-hydrolase-like_MBL-fold"/>
    <property type="match status" value="1"/>
</dbReference>
<dbReference type="InterPro" id="IPR036866">
    <property type="entry name" value="RibonucZ/Hydroxyglut_hydro"/>
</dbReference>
<dbReference type="OrthoDB" id="5177904at2"/>
<sequence>MQHWTVGEVRIHAVLQAVIPIPPGRLFANLPDRLPENSSPNYIDASGNILMAIQSYLIESAAARVLVDTCFAESFLRERGIPDRFEESLAATGFTAADITAVICTHLHRDHAGRNTTECDGRWVPAFPNADYLVTAAEHEHWCGFAGEDRAPSECIAPLEHHGKLRLIGPDHRVSDDVQLVPTAGHTPGHVSVRIESTGAVAYISGDVVHHPIQIADPDIAALPDADPVAARASRRQLLRRIADERALLLGSHFAAPSGGFIDGTENAWQPLADREATR</sequence>
<evidence type="ECO:0000256" key="2">
    <source>
        <dbReference type="ARBA" id="ARBA00022723"/>
    </source>
</evidence>
<evidence type="ECO:0000313" key="6">
    <source>
        <dbReference type="EMBL" id="OBG07329.1"/>
    </source>
</evidence>
<comment type="caution">
    <text evidence="6">The sequence shown here is derived from an EMBL/GenBank/DDBJ whole genome shotgun (WGS) entry which is preliminary data.</text>
</comment>
<keyword evidence="3 6" id="KW-0378">Hydrolase</keyword>
<keyword evidence="4" id="KW-0862">Zinc</keyword>